<feature type="binding site" evidence="11">
    <location>
        <position position="42"/>
    </location>
    <ligand>
        <name>L-glutamate</name>
        <dbReference type="ChEBI" id="CHEBI:29985"/>
    </ligand>
</feature>
<comment type="subcellular location">
    <subcellularLocation>
        <location evidence="11">Cytoplasm</location>
    </subcellularLocation>
</comment>
<dbReference type="Proteomes" id="UP000700908">
    <property type="component" value="Unassembled WGS sequence"/>
</dbReference>
<protein>
    <recommendedName>
        <fullName evidence="11">Phosphoserine aminotransferase</fullName>
        <ecNumber evidence="11">2.6.1.52</ecNumber>
    </recommendedName>
    <alternativeName>
        <fullName evidence="11">Phosphohydroxythreonine aminotransferase</fullName>
        <shortName evidence="11">PSAT</shortName>
    </alternativeName>
</protein>
<comment type="catalytic activity">
    <reaction evidence="9 11">
        <text>4-(phosphooxy)-L-threonine + 2-oxoglutarate = (R)-3-hydroxy-2-oxo-4-phosphooxybutanoate + L-glutamate</text>
        <dbReference type="Rhea" id="RHEA:16573"/>
        <dbReference type="ChEBI" id="CHEBI:16810"/>
        <dbReference type="ChEBI" id="CHEBI:29985"/>
        <dbReference type="ChEBI" id="CHEBI:58452"/>
        <dbReference type="ChEBI" id="CHEBI:58538"/>
        <dbReference type="EC" id="2.6.1.52"/>
    </reaction>
</comment>
<dbReference type="NCBIfam" id="TIGR01364">
    <property type="entry name" value="serC_1"/>
    <property type="match status" value="1"/>
</dbReference>
<dbReference type="EMBL" id="JAIMFO010000004">
    <property type="protein sequence ID" value="MBY4796930.1"/>
    <property type="molecule type" value="Genomic_DNA"/>
</dbReference>
<evidence type="ECO:0000256" key="11">
    <source>
        <dbReference type="HAMAP-Rule" id="MF_00160"/>
    </source>
</evidence>
<dbReference type="PANTHER" id="PTHR43247:SF1">
    <property type="entry name" value="PHOSPHOSERINE AMINOTRANSFERASE"/>
    <property type="match status" value="1"/>
</dbReference>
<dbReference type="Pfam" id="PF00266">
    <property type="entry name" value="Aminotran_5"/>
    <property type="match status" value="1"/>
</dbReference>
<evidence type="ECO:0000256" key="2">
    <source>
        <dbReference type="ARBA" id="ARBA00005099"/>
    </source>
</evidence>
<feature type="binding site" evidence="11">
    <location>
        <begin position="76"/>
        <end position="77"/>
    </location>
    <ligand>
        <name>pyridoxal 5'-phosphate</name>
        <dbReference type="ChEBI" id="CHEBI:597326"/>
    </ligand>
</feature>
<keyword evidence="6 11" id="KW-0808">Transferase</keyword>
<feature type="binding site" evidence="11">
    <location>
        <begin position="244"/>
        <end position="245"/>
    </location>
    <ligand>
        <name>pyridoxal 5'-phosphate</name>
        <dbReference type="ChEBI" id="CHEBI:597326"/>
    </ligand>
</feature>
<keyword evidence="5 11" id="KW-0028">Amino-acid biosynthesis</keyword>
<feature type="binding site" evidence="11">
    <location>
        <position position="176"/>
    </location>
    <ligand>
        <name>pyridoxal 5'-phosphate</name>
        <dbReference type="ChEBI" id="CHEBI:597326"/>
    </ligand>
</feature>
<dbReference type="RefSeq" id="WP_222198650.1">
    <property type="nucleotide sequence ID" value="NZ_JAIMFO010000004.1"/>
</dbReference>
<evidence type="ECO:0000256" key="4">
    <source>
        <dbReference type="ARBA" id="ARBA00022576"/>
    </source>
</evidence>
<keyword evidence="15" id="KW-1185">Reference proteome</keyword>
<evidence type="ECO:0000256" key="12">
    <source>
        <dbReference type="RuleBase" id="RU004505"/>
    </source>
</evidence>
<evidence type="ECO:0000256" key="3">
    <source>
        <dbReference type="ARBA" id="ARBA00006904"/>
    </source>
</evidence>
<keyword evidence="7 11" id="KW-0663">Pyridoxal phosphate</keyword>
<dbReference type="GO" id="GO:0004648">
    <property type="term" value="F:O-phospho-L-serine:2-oxoglutarate aminotransferase activity"/>
    <property type="evidence" value="ECO:0007669"/>
    <property type="project" value="UniProtKB-EC"/>
</dbReference>
<dbReference type="PROSITE" id="PS00595">
    <property type="entry name" value="AA_TRANSFER_CLASS_5"/>
    <property type="match status" value="1"/>
</dbReference>
<accession>A0ABS7MIK6</accession>
<dbReference type="PIRSF" id="PIRSF000525">
    <property type="entry name" value="SerC"/>
    <property type="match status" value="1"/>
</dbReference>
<dbReference type="EC" id="2.6.1.52" evidence="11"/>
<keyword evidence="4 11" id="KW-0032">Aminotransferase</keyword>
<proteinExistence type="inferred from homology"/>
<comment type="caution">
    <text evidence="11">Lacks conserved residue(s) required for the propagation of feature annotation.</text>
</comment>
<reference evidence="14 15" key="1">
    <citation type="submission" date="2021-08" db="EMBL/GenBank/DDBJ databases">
        <title>Collinsella faecalis sp. nov. isolated from swine faeces.</title>
        <authorList>
            <person name="Oh B.S."/>
            <person name="Lee J.H."/>
        </authorList>
    </citation>
    <scope>NUCLEOTIDE SEQUENCE [LARGE SCALE GENOMIC DNA]</scope>
    <source>
        <strain evidence="14 15">AGMB00827</strain>
    </source>
</reference>
<evidence type="ECO:0000256" key="1">
    <source>
        <dbReference type="ARBA" id="ARBA00003483"/>
    </source>
</evidence>
<feature type="binding site" evidence="11">
    <location>
        <position position="100"/>
    </location>
    <ligand>
        <name>pyridoxal 5'-phosphate</name>
        <dbReference type="ChEBI" id="CHEBI:597326"/>
    </ligand>
</feature>
<dbReference type="InterPro" id="IPR015424">
    <property type="entry name" value="PyrdxlP-dep_Trfase"/>
</dbReference>
<comment type="pathway">
    <text evidence="11">Cofactor biosynthesis; pyridoxine 5'-phosphate biosynthesis; pyridoxine 5'-phosphate from D-erythrose 4-phosphate: step 3/5.</text>
</comment>
<keyword evidence="8 11" id="KW-0718">Serine biosynthesis</keyword>
<evidence type="ECO:0000259" key="13">
    <source>
        <dbReference type="Pfam" id="PF00266"/>
    </source>
</evidence>
<evidence type="ECO:0000256" key="10">
    <source>
        <dbReference type="ARBA" id="ARBA00049007"/>
    </source>
</evidence>
<gene>
    <name evidence="11 14" type="primary">serC</name>
    <name evidence="14" type="ORF">K6V98_00920</name>
</gene>
<evidence type="ECO:0000313" key="15">
    <source>
        <dbReference type="Proteomes" id="UP000700908"/>
    </source>
</evidence>
<dbReference type="InterPro" id="IPR015421">
    <property type="entry name" value="PyrdxlP-dep_Trfase_major"/>
</dbReference>
<evidence type="ECO:0000313" key="14">
    <source>
        <dbReference type="EMBL" id="MBY4796930.1"/>
    </source>
</evidence>
<dbReference type="Gene3D" id="3.90.1150.10">
    <property type="entry name" value="Aspartate Aminotransferase, domain 1"/>
    <property type="match status" value="1"/>
</dbReference>
<dbReference type="SUPFAM" id="SSF53383">
    <property type="entry name" value="PLP-dependent transferases"/>
    <property type="match status" value="1"/>
</dbReference>
<evidence type="ECO:0000256" key="5">
    <source>
        <dbReference type="ARBA" id="ARBA00022605"/>
    </source>
</evidence>
<keyword evidence="11" id="KW-0664">Pyridoxine biosynthesis</keyword>
<comment type="similarity">
    <text evidence="3 11">Belongs to the class-V pyridoxal-phosphate-dependent aminotransferase family. SerC subfamily.</text>
</comment>
<dbReference type="HAMAP" id="MF_00160">
    <property type="entry name" value="SerC_aminotrans_5"/>
    <property type="match status" value="1"/>
</dbReference>
<organism evidence="14 15">
    <name type="scientific">Collinsella ureilytica</name>
    <dbReference type="NCBI Taxonomy" id="2869515"/>
    <lineage>
        <taxon>Bacteria</taxon>
        <taxon>Bacillati</taxon>
        <taxon>Actinomycetota</taxon>
        <taxon>Coriobacteriia</taxon>
        <taxon>Coriobacteriales</taxon>
        <taxon>Coriobacteriaceae</taxon>
        <taxon>Collinsella</taxon>
    </lineage>
</organism>
<evidence type="ECO:0000256" key="9">
    <source>
        <dbReference type="ARBA" id="ARBA00047630"/>
    </source>
</evidence>
<comment type="caution">
    <text evidence="14">The sequence shown here is derived from an EMBL/GenBank/DDBJ whole genome shotgun (WGS) entry which is preliminary data.</text>
</comment>
<evidence type="ECO:0000256" key="8">
    <source>
        <dbReference type="ARBA" id="ARBA00023299"/>
    </source>
</evidence>
<feature type="binding site" evidence="11">
    <location>
        <position position="156"/>
    </location>
    <ligand>
        <name>pyridoxal 5'-phosphate</name>
        <dbReference type="ChEBI" id="CHEBI:597326"/>
    </ligand>
</feature>
<comment type="cofactor">
    <cofactor evidence="11">
        <name>pyridoxal 5'-phosphate</name>
        <dbReference type="ChEBI" id="CHEBI:597326"/>
    </cofactor>
    <text evidence="11">Binds 1 pyridoxal phosphate per subunit.</text>
</comment>
<dbReference type="InterPro" id="IPR020578">
    <property type="entry name" value="Aminotrans_V_PyrdxlP_BS"/>
</dbReference>
<comment type="subunit">
    <text evidence="11">Homodimer.</text>
</comment>
<dbReference type="InterPro" id="IPR015422">
    <property type="entry name" value="PyrdxlP-dep_Trfase_small"/>
</dbReference>
<dbReference type="PANTHER" id="PTHR43247">
    <property type="entry name" value="PHOSPHOSERINE AMINOTRANSFERASE"/>
    <property type="match status" value="1"/>
</dbReference>
<dbReference type="InterPro" id="IPR000192">
    <property type="entry name" value="Aminotrans_V_dom"/>
</dbReference>
<comment type="pathway">
    <text evidence="2 11 12">Amino-acid biosynthesis; L-serine biosynthesis; L-serine from 3-phospho-D-glycerate: step 2/3.</text>
</comment>
<keyword evidence="11" id="KW-0963">Cytoplasm</keyword>
<sequence length="376" mass="41033">MARVRNFSAGPSALPEDVLKQVQSEILEYPGAGMSVLEMSHRGADFRAIFADAEASLRRIAQIPNTYRILFLQGGATLQFSAIPLNLLRCRAGYILTGNFSKKAYLEAQRYGEVDVLASGEADGFLSIPQLNQAALSEAGVDFTDLDYVHICENNTIYGTAFAELPDTGEAPLVADVSSCFLSAPFDIARYGLMYAGAQKNAGPAGVTVVIVREDLIQQGPAQAALCPTYLDYRLQAEHGSMYNTPNTFGIYLAGKVFSWIERQGGLDEMGKRNRKKAELLYTALDQSHLFTCPVEPTSRSRMNAIFTTGDPKLDAEFISAAAKRGLTGLRGHRMLGGMRASLYNAVSLEAVEELVSFIREFESLQSHSSKPSRSR</sequence>
<evidence type="ECO:0000256" key="7">
    <source>
        <dbReference type="ARBA" id="ARBA00022898"/>
    </source>
</evidence>
<comment type="function">
    <text evidence="1 11">Catalyzes the reversible conversion of 3-phosphohydroxypyruvate to phosphoserine and of 3-hydroxy-2-oxo-4-phosphonooxybutanoate to phosphohydroxythreonine.</text>
</comment>
<dbReference type="NCBIfam" id="NF003764">
    <property type="entry name" value="PRK05355.1"/>
    <property type="match status" value="1"/>
</dbReference>
<feature type="domain" description="Aminotransferase class V" evidence="13">
    <location>
        <begin position="6"/>
        <end position="355"/>
    </location>
</feature>
<dbReference type="InterPro" id="IPR022278">
    <property type="entry name" value="Pser_aminoTfrase"/>
</dbReference>
<feature type="binding site" evidence="11">
    <location>
        <position position="199"/>
    </location>
    <ligand>
        <name>pyridoxal 5'-phosphate</name>
        <dbReference type="ChEBI" id="CHEBI:597326"/>
    </ligand>
</feature>
<dbReference type="Gene3D" id="3.40.640.10">
    <property type="entry name" value="Type I PLP-dependent aspartate aminotransferase-like (Major domain)"/>
    <property type="match status" value="1"/>
</dbReference>
<evidence type="ECO:0000256" key="6">
    <source>
        <dbReference type="ARBA" id="ARBA00022679"/>
    </source>
</evidence>
<name>A0ABS7MIK6_9ACTN</name>
<feature type="modified residue" description="N6-(pyridoxal phosphate)lysine" evidence="11">
    <location>
        <position position="200"/>
    </location>
</feature>
<comment type="catalytic activity">
    <reaction evidence="10 11 12">
        <text>O-phospho-L-serine + 2-oxoglutarate = 3-phosphooxypyruvate + L-glutamate</text>
        <dbReference type="Rhea" id="RHEA:14329"/>
        <dbReference type="ChEBI" id="CHEBI:16810"/>
        <dbReference type="ChEBI" id="CHEBI:18110"/>
        <dbReference type="ChEBI" id="CHEBI:29985"/>
        <dbReference type="ChEBI" id="CHEBI:57524"/>
        <dbReference type="EC" id="2.6.1.52"/>
    </reaction>
</comment>